<sequence>MAKSDTGNPCIKLCKFDDAGMCRGCYRTRTEVRHWKRLGDGARAAILARVSPLIERMRTGAPSRKRMRKLDRKIRKLEKKLAKLRLERAEAAPAAVSQSASILRH</sequence>
<dbReference type="Pfam" id="PF06945">
    <property type="entry name" value="DUF1289"/>
    <property type="match status" value="1"/>
</dbReference>
<accession>A0ABX2T6V8</accession>
<evidence type="ECO:0000313" key="1">
    <source>
        <dbReference type="EMBL" id="NYZ19525.1"/>
    </source>
</evidence>
<proteinExistence type="predicted"/>
<dbReference type="RefSeq" id="WP_180281263.1">
    <property type="nucleotide sequence ID" value="NZ_JABFDB010000002.1"/>
</dbReference>
<keyword evidence="2" id="KW-1185">Reference proteome</keyword>
<comment type="caution">
    <text evidence="1">The sequence shown here is derived from an EMBL/GenBank/DDBJ whole genome shotgun (WGS) entry which is preliminary data.</text>
</comment>
<dbReference type="PANTHER" id="PTHR35175">
    <property type="entry name" value="DUF1289 DOMAIN-CONTAINING PROTEIN"/>
    <property type="match status" value="1"/>
</dbReference>
<name>A0ABX2T6V8_9PROT</name>
<dbReference type="InterPro" id="IPR010710">
    <property type="entry name" value="DUF1289"/>
</dbReference>
<protein>
    <submittedName>
        <fullName evidence="1">DUF1289 domain-containing protein</fullName>
    </submittedName>
</protein>
<evidence type="ECO:0000313" key="2">
    <source>
        <dbReference type="Proteomes" id="UP000584642"/>
    </source>
</evidence>
<dbReference type="Proteomes" id="UP000584642">
    <property type="component" value="Unassembled WGS sequence"/>
</dbReference>
<reference evidence="1 2" key="1">
    <citation type="submission" date="2020-05" db="EMBL/GenBank/DDBJ databases">
        <title>Azospirillum oleiclasticum sp. nov, a nitrogen-fixing and heavy crude oil-emulsifying bacterium isolated from the crude oil of Yumen Oilfield.</title>
        <authorList>
            <person name="Wu D."/>
            <person name="Cai M."/>
            <person name="Zhang X."/>
        </authorList>
    </citation>
    <scope>NUCLEOTIDE SEQUENCE [LARGE SCALE GENOMIC DNA]</scope>
    <source>
        <strain evidence="1 2">ROY-1-1-2</strain>
    </source>
</reference>
<dbReference type="PANTHER" id="PTHR35175:SF2">
    <property type="entry name" value="DUF1289 DOMAIN-CONTAINING PROTEIN"/>
    <property type="match status" value="1"/>
</dbReference>
<organism evidence="1 2">
    <name type="scientific">Azospirillum oleiclasticum</name>
    <dbReference type="NCBI Taxonomy" id="2735135"/>
    <lineage>
        <taxon>Bacteria</taxon>
        <taxon>Pseudomonadati</taxon>
        <taxon>Pseudomonadota</taxon>
        <taxon>Alphaproteobacteria</taxon>
        <taxon>Rhodospirillales</taxon>
        <taxon>Azospirillaceae</taxon>
        <taxon>Azospirillum</taxon>
    </lineage>
</organism>
<gene>
    <name evidence="1" type="ORF">HND93_07365</name>
</gene>
<dbReference type="EMBL" id="JABFDB010000002">
    <property type="protein sequence ID" value="NYZ19525.1"/>
    <property type="molecule type" value="Genomic_DNA"/>
</dbReference>